<organism evidence="1 2">
    <name type="scientific">Aromatoleum diolicum</name>
    <dbReference type="NCBI Taxonomy" id="75796"/>
    <lineage>
        <taxon>Bacteria</taxon>
        <taxon>Pseudomonadati</taxon>
        <taxon>Pseudomonadota</taxon>
        <taxon>Betaproteobacteria</taxon>
        <taxon>Rhodocyclales</taxon>
        <taxon>Rhodocyclaceae</taxon>
        <taxon>Aromatoleum</taxon>
    </lineage>
</organism>
<dbReference type="Proteomes" id="UP000648984">
    <property type="component" value="Unassembled WGS sequence"/>
</dbReference>
<reference evidence="1 2" key="1">
    <citation type="submission" date="2019-12" db="EMBL/GenBank/DDBJ databases">
        <title>Comparative genomics gives insights into the taxonomy of the Azoarcus-Aromatoleum group and reveals separate origins of nif in the plant-associated Azoarcus and non-plant-associated Aromatoleum sub-groups.</title>
        <authorList>
            <person name="Lafos M."/>
            <person name="Maluk M."/>
            <person name="Batista M."/>
            <person name="Junghare M."/>
            <person name="Carmona M."/>
            <person name="Faoro H."/>
            <person name="Cruz L.M."/>
            <person name="Battistoni F."/>
            <person name="De Souza E."/>
            <person name="Pedrosa F."/>
            <person name="Chen W.-M."/>
            <person name="Poole P.S."/>
            <person name="Dixon R.A."/>
            <person name="James E.K."/>
        </authorList>
    </citation>
    <scope>NUCLEOTIDE SEQUENCE [LARGE SCALE GENOMIC DNA]</scope>
    <source>
        <strain evidence="1 2">22Lin</strain>
    </source>
</reference>
<protein>
    <recommendedName>
        <fullName evidence="3">DNA binding HTH domain-containing protein</fullName>
    </recommendedName>
</protein>
<proteinExistence type="predicted"/>
<evidence type="ECO:0000313" key="1">
    <source>
        <dbReference type="EMBL" id="NMG74216.1"/>
    </source>
</evidence>
<sequence length="30" mass="3352">MTATAAELGVSRLTIYRQMKRFGIVPPTEN</sequence>
<dbReference type="EMBL" id="WTVQ01000006">
    <property type="protein sequence ID" value="NMG74216.1"/>
    <property type="molecule type" value="Genomic_DNA"/>
</dbReference>
<dbReference type="Gene3D" id="1.10.10.60">
    <property type="entry name" value="Homeodomain-like"/>
    <property type="match status" value="1"/>
</dbReference>
<comment type="caution">
    <text evidence="1">The sequence shown here is derived from an EMBL/GenBank/DDBJ whole genome shotgun (WGS) entry which is preliminary data.</text>
</comment>
<keyword evidence="2" id="KW-1185">Reference proteome</keyword>
<evidence type="ECO:0008006" key="3">
    <source>
        <dbReference type="Google" id="ProtNLM"/>
    </source>
</evidence>
<gene>
    <name evidence="1" type="ORF">GPA25_05535</name>
</gene>
<dbReference type="RefSeq" id="WP_169259401.1">
    <property type="nucleotide sequence ID" value="NZ_WTVQ01000006.1"/>
</dbReference>
<evidence type="ECO:0000313" key="2">
    <source>
        <dbReference type="Proteomes" id="UP000648984"/>
    </source>
</evidence>
<name>A0ABX1QB16_9RHOO</name>
<accession>A0ABX1QB16</accession>